<comment type="caution">
    <text evidence="2">The sequence shown here is derived from an EMBL/GenBank/DDBJ whole genome shotgun (WGS) entry which is preliminary data.</text>
</comment>
<dbReference type="OrthoDB" id="5360893at2759"/>
<dbReference type="Proteomes" id="UP000559256">
    <property type="component" value="Unassembled WGS sequence"/>
</dbReference>
<reference evidence="2 3" key="1">
    <citation type="journal article" date="2020" name="ISME J.">
        <title>Uncovering the hidden diversity of litter-decomposition mechanisms in mushroom-forming fungi.</title>
        <authorList>
            <person name="Floudas D."/>
            <person name="Bentzer J."/>
            <person name="Ahren D."/>
            <person name="Johansson T."/>
            <person name="Persson P."/>
            <person name="Tunlid A."/>
        </authorList>
    </citation>
    <scope>NUCLEOTIDE SEQUENCE [LARGE SCALE GENOMIC DNA]</scope>
    <source>
        <strain evidence="2 3">CBS 291.85</strain>
    </source>
</reference>
<dbReference type="Gene3D" id="3.20.20.150">
    <property type="entry name" value="Divalent-metal-dependent TIM barrel enzymes"/>
    <property type="match status" value="1"/>
</dbReference>
<proteinExistence type="predicted"/>
<dbReference type="AlphaFoldDB" id="A0A8H5CH14"/>
<evidence type="ECO:0000256" key="1">
    <source>
        <dbReference type="SAM" id="MobiDB-lite"/>
    </source>
</evidence>
<feature type="compositionally biased region" description="Basic and acidic residues" evidence="1">
    <location>
        <begin position="243"/>
        <end position="257"/>
    </location>
</feature>
<organism evidence="2 3">
    <name type="scientific">Tetrapyrgos nigripes</name>
    <dbReference type="NCBI Taxonomy" id="182062"/>
    <lineage>
        <taxon>Eukaryota</taxon>
        <taxon>Fungi</taxon>
        <taxon>Dikarya</taxon>
        <taxon>Basidiomycota</taxon>
        <taxon>Agaricomycotina</taxon>
        <taxon>Agaricomycetes</taxon>
        <taxon>Agaricomycetidae</taxon>
        <taxon>Agaricales</taxon>
        <taxon>Marasmiineae</taxon>
        <taxon>Marasmiaceae</taxon>
        <taxon>Tetrapyrgos</taxon>
    </lineage>
</organism>
<evidence type="ECO:0000313" key="2">
    <source>
        <dbReference type="EMBL" id="KAF5340432.1"/>
    </source>
</evidence>
<feature type="compositionally biased region" description="Acidic residues" evidence="1">
    <location>
        <begin position="214"/>
        <end position="223"/>
    </location>
</feature>
<dbReference type="EMBL" id="JAACJM010000176">
    <property type="protein sequence ID" value="KAF5340432.1"/>
    <property type="molecule type" value="Genomic_DNA"/>
</dbReference>
<evidence type="ECO:0000313" key="3">
    <source>
        <dbReference type="Proteomes" id="UP000559256"/>
    </source>
</evidence>
<sequence>MTPSGNQYADPGQPSCIHSGQTLSAMVENLVEMSNTIPAKKIFFYQIADAVRPPEICEDDDGMPRRMKWSRACRVFPCEPPSESPSSQQSNSIDSDSDLSNPPSGYLGFLPVGEMTRLLHHGNGYRGWWSLEVFNKSLQESDEGCPGRHGGRGIDGLHKLWEVVQQDTPPVKTAEALEEELGLGDKYHPSYSDDSTPPLSDIDDYSSSSLESDSASEADEAEATDNKAQPRSKVHTVFAQEKVVAEETQIEHFEPTS</sequence>
<dbReference type="InterPro" id="IPR036237">
    <property type="entry name" value="Xyl_isomerase-like_sf"/>
</dbReference>
<protein>
    <submittedName>
        <fullName evidence="2">Uncharacterized protein</fullName>
    </submittedName>
</protein>
<gene>
    <name evidence="2" type="ORF">D9758_013561</name>
</gene>
<keyword evidence="3" id="KW-1185">Reference proteome</keyword>
<feature type="compositionally biased region" description="Low complexity" evidence="1">
    <location>
        <begin position="84"/>
        <end position="100"/>
    </location>
</feature>
<accession>A0A8H5CH14</accession>
<dbReference type="SUPFAM" id="SSF51658">
    <property type="entry name" value="Xylose isomerase-like"/>
    <property type="match status" value="1"/>
</dbReference>
<name>A0A8H5CH14_9AGAR</name>
<feature type="region of interest" description="Disordered" evidence="1">
    <location>
        <begin position="79"/>
        <end position="100"/>
    </location>
</feature>
<feature type="region of interest" description="Disordered" evidence="1">
    <location>
        <begin position="182"/>
        <end position="257"/>
    </location>
</feature>